<dbReference type="AlphaFoldDB" id="A0A371RFR2"/>
<dbReference type="InterPro" id="IPR036155">
    <property type="entry name" value="Crypto/Photolyase_N_sf"/>
</dbReference>
<dbReference type="InterPro" id="IPR005101">
    <property type="entry name" value="Cryptochr/Photolyase_FAD-bd"/>
</dbReference>
<dbReference type="InterPro" id="IPR006050">
    <property type="entry name" value="DNA_photolyase_N"/>
</dbReference>
<comment type="cofactor">
    <cofactor evidence="1">
        <name>(6R)-5,10-methylene-5,6,7,8-tetrahydrofolate</name>
        <dbReference type="ChEBI" id="CHEBI:15636"/>
    </cofactor>
</comment>
<feature type="site" description="Electron transfer via tryptophanyl radical" evidence="9">
    <location>
        <position position="310"/>
    </location>
</feature>
<organism evidence="12 13">
    <name type="scientific">Parvularcula marina</name>
    <dbReference type="NCBI Taxonomy" id="2292771"/>
    <lineage>
        <taxon>Bacteria</taxon>
        <taxon>Pseudomonadati</taxon>
        <taxon>Pseudomonadota</taxon>
        <taxon>Alphaproteobacteria</taxon>
        <taxon>Parvularculales</taxon>
        <taxon>Parvularculaceae</taxon>
        <taxon>Parvularcula</taxon>
    </lineage>
</organism>
<evidence type="ECO:0000256" key="2">
    <source>
        <dbReference type="ARBA" id="ARBA00013149"/>
    </source>
</evidence>
<dbReference type="PROSITE" id="PS00691">
    <property type="entry name" value="DNA_PHOTOLYASES_1_2"/>
    <property type="match status" value="1"/>
</dbReference>
<dbReference type="PANTHER" id="PTHR11455:SF9">
    <property type="entry name" value="CRYPTOCHROME CIRCADIAN CLOCK 5 ISOFORM X1"/>
    <property type="match status" value="1"/>
</dbReference>
<proteinExistence type="inferred from homology"/>
<sequence length="478" mass="54914">MTDPVLLWLREDLRFDDNPAMRAAAATGQPVACVFVLDDDTPGEMKMGGAQRWWLHHSLTAFSEDLKTREGALILRRGDARHIIPQLAEELGASDVFWNRRYMRWQTEADSDIKKELKDAGRGAESFNGRLLYEPWEIETKSGDPYRVFTPFWKNLQAKGEVREALPRVDKLTAPSSLPSSDRLEDWDLLPTRPDWATGFAPVWSPGEKGARARLREWLKNEAARYKDTRNRPDLDETSRLSPHLHFGEISPVTIWHDVQAGIKAGDIPADQGHTFLSEVAWREFSYHLLYYQPQMTEEPLQEKFADFEWDTDETALTAWQKGLTGYPIVDAGMRQLWQTGWMHNRVRMIVASFLIKDLLIHWREGMAWFWDTLVDADQANNTASWQWVAGCGADAAPYFRIFNPTTQGEKFDPDGDYIRKFVPELSRLPAKYIHDPSNAPKDVLKEAGIRLGETYPAPIVDHKKAREDALSRYQSIK</sequence>
<keyword evidence="13" id="KW-1185">Reference proteome</keyword>
<dbReference type="Proteomes" id="UP000264589">
    <property type="component" value="Unassembled WGS sequence"/>
</dbReference>
<gene>
    <name evidence="12" type="ORF">DX908_02745</name>
</gene>
<dbReference type="RefSeq" id="WP_116390923.1">
    <property type="nucleotide sequence ID" value="NZ_QUQO01000001.1"/>
</dbReference>
<feature type="binding site" evidence="8">
    <location>
        <position position="276"/>
    </location>
    <ligand>
        <name>FAD</name>
        <dbReference type="ChEBI" id="CHEBI:57692"/>
    </ligand>
</feature>
<keyword evidence="4 8" id="KW-0285">Flavoprotein</keyword>
<evidence type="ECO:0000256" key="9">
    <source>
        <dbReference type="PIRSR" id="PIRSR602081-2"/>
    </source>
</evidence>
<dbReference type="FunFam" id="1.10.579.10:FF:000003">
    <property type="entry name" value="Deoxyribodipyrimidine photo-lyase"/>
    <property type="match status" value="1"/>
</dbReference>
<evidence type="ECO:0000256" key="3">
    <source>
        <dbReference type="ARBA" id="ARBA00014046"/>
    </source>
</evidence>
<dbReference type="OrthoDB" id="9772484at2"/>
<dbReference type="Gene3D" id="1.25.40.80">
    <property type="match status" value="1"/>
</dbReference>
<comment type="similarity">
    <text evidence="10">Belongs to the DNA photolyase family.</text>
</comment>
<dbReference type="Gene3D" id="3.40.50.620">
    <property type="entry name" value="HUPs"/>
    <property type="match status" value="1"/>
</dbReference>
<dbReference type="PROSITE" id="PS00394">
    <property type="entry name" value="DNA_PHOTOLYASES_1_1"/>
    <property type="match status" value="1"/>
</dbReference>
<dbReference type="InterPro" id="IPR036134">
    <property type="entry name" value="Crypto/Photolyase_FAD-like_sf"/>
</dbReference>
<dbReference type="EC" id="4.1.99.3" evidence="2"/>
<dbReference type="Gene3D" id="1.10.579.10">
    <property type="entry name" value="DNA Cyclobutane Dipyrimidine Photolyase, subunit A, domain 3"/>
    <property type="match status" value="1"/>
</dbReference>
<reference evidence="12 13" key="1">
    <citation type="submission" date="2018-08" db="EMBL/GenBank/DDBJ databases">
        <title>Parvularcula sp. SM1705, isolated from surface water of the South Sea China.</title>
        <authorList>
            <person name="Sun L."/>
        </authorList>
    </citation>
    <scope>NUCLEOTIDE SEQUENCE [LARGE SCALE GENOMIC DNA]</scope>
    <source>
        <strain evidence="12 13">SM1705</strain>
    </source>
</reference>
<evidence type="ECO:0000256" key="6">
    <source>
        <dbReference type="ARBA" id="ARBA00022991"/>
    </source>
</evidence>
<feature type="binding site" evidence="8">
    <location>
        <position position="226"/>
    </location>
    <ligand>
        <name>FAD</name>
        <dbReference type="ChEBI" id="CHEBI:57692"/>
    </ligand>
</feature>
<evidence type="ECO:0000313" key="12">
    <source>
        <dbReference type="EMBL" id="RFB04294.1"/>
    </source>
</evidence>
<dbReference type="PANTHER" id="PTHR11455">
    <property type="entry name" value="CRYPTOCHROME"/>
    <property type="match status" value="1"/>
</dbReference>
<feature type="site" description="Electron transfer via tryptophanyl radical" evidence="9">
    <location>
        <position position="386"/>
    </location>
</feature>
<evidence type="ECO:0000256" key="10">
    <source>
        <dbReference type="RuleBase" id="RU004182"/>
    </source>
</evidence>
<dbReference type="GO" id="GO:0003677">
    <property type="term" value="F:DNA binding"/>
    <property type="evidence" value="ECO:0007669"/>
    <property type="project" value="TreeGrafter"/>
</dbReference>
<dbReference type="EMBL" id="QUQO01000001">
    <property type="protein sequence ID" value="RFB04294.1"/>
    <property type="molecule type" value="Genomic_DNA"/>
</dbReference>
<dbReference type="GO" id="GO:0071949">
    <property type="term" value="F:FAD binding"/>
    <property type="evidence" value="ECO:0007669"/>
    <property type="project" value="TreeGrafter"/>
</dbReference>
<dbReference type="InterPro" id="IPR014729">
    <property type="entry name" value="Rossmann-like_a/b/a_fold"/>
</dbReference>
<dbReference type="GO" id="GO:0009416">
    <property type="term" value="P:response to light stimulus"/>
    <property type="evidence" value="ECO:0007669"/>
    <property type="project" value="TreeGrafter"/>
</dbReference>
<dbReference type="InterPro" id="IPR002081">
    <property type="entry name" value="Cryptochrome/DNA_photolyase_1"/>
</dbReference>
<feature type="binding site" evidence="8">
    <location>
        <begin position="376"/>
        <end position="378"/>
    </location>
    <ligand>
        <name>FAD</name>
        <dbReference type="ChEBI" id="CHEBI:57692"/>
    </ligand>
</feature>
<evidence type="ECO:0000259" key="11">
    <source>
        <dbReference type="PROSITE" id="PS51645"/>
    </source>
</evidence>
<evidence type="ECO:0000256" key="8">
    <source>
        <dbReference type="PIRSR" id="PIRSR602081-1"/>
    </source>
</evidence>
<dbReference type="GO" id="GO:0003904">
    <property type="term" value="F:deoxyribodipyrimidine photo-lyase activity"/>
    <property type="evidence" value="ECO:0007669"/>
    <property type="project" value="UniProtKB-EC"/>
</dbReference>
<name>A0A371RFR2_9PROT</name>
<keyword evidence="5 8" id="KW-0274">FAD</keyword>
<dbReference type="Pfam" id="PF03441">
    <property type="entry name" value="FAD_binding_7"/>
    <property type="match status" value="1"/>
</dbReference>
<evidence type="ECO:0000313" key="13">
    <source>
        <dbReference type="Proteomes" id="UP000264589"/>
    </source>
</evidence>
<feature type="site" description="Electron transfer via tryptophanyl radical" evidence="9">
    <location>
        <position position="363"/>
    </location>
</feature>
<dbReference type="PROSITE" id="PS51645">
    <property type="entry name" value="PHR_CRY_ALPHA_BETA"/>
    <property type="match status" value="1"/>
</dbReference>
<dbReference type="FunCoup" id="A0A371RFR2">
    <property type="interactions" value="323"/>
</dbReference>
<dbReference type="GO" id="GO:0000719">
    <property type="term" value="P:photoreactive repair"/>
    <property type="evidence" value="ECO:0007669"/>
    <property type="project" value="UniProtKB-ARBA"/>
</dbReference>
<comment type="caution">
    <text evidence="12">The sequence shown here is derived from an EMBL/GenBank/DDBJ whole genome shotgun (WGS) entry which is preliminary data.</text>
</comment>
<evidence type="ECO:0000256" key="7">
    <source>
        <dbReference type="ARBA" id="ARBA00033999"/>
    </source>
</evidence>
<dbReference type="PRINTS" id="PR00147">
    <property type="entry name" value="DNAPHOTLYASE"/>
</dbReference>
<feature type="domain" description="Photolyase/cryptochrome alpha/beta" evidence="11">
    <location>
        <begin position="3"/>
        <end position="132"/>
    </location>
</feature>
<dbReference type="Pfam" id="PF00875">
    <property type="entry name" value="DNA_photolyase"/>
    <property type="match status" value="1"/>
</dbReference>
<dbReference type="InterPro" id="IPR018394">
    <property type="entry name" value="DNA_photolyase_1_CS_C"/>
</dbReference>
<protein>
    <recommendedName>
        <fullName evidence="3">Deoxyribodipyrimidine photo-lyase</fullName>
        <ecNumber evidence="2">4.1.99.3</ecNumber>
    </recommendedName>
</protein>
<dbReference type="SUPFAM" id="SSF48173">
    <property type="entry name" value="Cryptochrome/photolyase FAD-binding domain"/>
    <property type="match status" value="1"/>
</dbReference>
<dbReference type="InParanoid" id="A0A371RFR2"/>
<dbReference type="SUPFAM" id="SSF52425">
    <property type="entry name" value="Cryptochrome/photolyase, N-terminal domain"/>
    <property type="match status" value="1"/>
</dbReference>
<comment type="cofactor">
    <cofactor evidence="8">
        <name>FAD</name>
        <dbReference type="ChEBI" id="CHEBI:57692"/>
    </cofactor>
    <text evidence="8">Binds 1 FAD per subunit.</text>
</comment>
<comment type="catalytic activity">
    <reaction evidence="7">
        <text>cyclobutadipyrimidine (in DNA) = 2 pyrimidine residues (in DNA).</text>
        <dbReference type="EC" id="4.1.99.3"/>
    </reaction>
</comment>
<keyword evidence="6 10" id="KW-0157">Chromophore</keyword>
<evidence type="ECO:0000256" key="4">
    <source>
        <dbReference type="ARBA" id="ARBA00022630"/>
    </source>
</evidence>
<feature type="binding site" evidence="8">
    <location>
        <begin position="238"/>
        <end position="242"/>
    </location>
    <ligand>
        <name>FAD</name>
        <dbReference type="ChEBI" id="CHEBI:57692"/>
    </ligand>
</feature>
<evidence type="ECO:0000256" key="1">
    <source>
        <dbReference type="ARBA" id="ARBA00001932"/>
    </source>
</evidence>
<evidence type="ECO:0000256" key="5">
    <source>
        <dbReference type="ARBA" id="ARBA00022827"/>
    </source>
</evidence>
<keyword evidence="12" id="KW-0456">Lyase</keyword>
<accession>A0A371RFR2</accession>